<protein>
    <submittedName>
        <fullName evidence="2">Uncharacterized protein</fullName>
    </submittedName>
</protein>
<proteinExistence type="predicted"/>
<name>A0AAD4SEG5_9MAGN</name>
<dbReference type="Proteomes" id="UP001202328">
    <property type="component" value="Unassembled WGS sequence"/>
</dbReference>
<sequence length="77" mass="8583">MEEETIGCDEVFAVGEVLDDAFFEYETKPKFTSLASSITKAKCLRRRSENQMLVDTSTSDDLSTNVIGCSNHGDRSR</sequence>
<feature type="compositionally biased region" description="Polar residues" evidence="1">
    <location>
        <begin position="54"/>
        <end position="68"/>
    </location>
</feature>
<dbReference type="EMBL" id="JAJJMB010011222">
    <property type="protein sequence ID" value="KAI3903652.1"/>
    <property type="molecule type" value="Genomic_DNA"/>
</dbReference>
<evidence type="ECO:0000313" key="2">
    <source>
        <dbReference type="EMBL" id="KAI3903652.1"/>
    </source>
</evidence>
<organism evidence="2 3">
    <name type="scientific">Papaver atlanticum</name>
    <dbReference type="NCBI Taxonomy" id="357466"/>
    <lineage>
        <taxon>Eukaryota</taxon>
        <taxon>Viridiplantae</taxon>
        <taxon>Streptophyta</taxon>
        <taxon>Embryophyta</taxon>
        <taxon>Tracheophyta</taxon>
        <taxon>Spermatophyta</taxon>
        <taxon>Magnoliopsida</taxon>
        <taxon>Ranunculales</taxon>
        <taxon>Papaveraceae</taxon>
        <taxon>Papaveroideae</taxon>
        <taxon>Papaver</taxon>
    </lineage>
</organism>
<evidence type="ECO:0000313" key="3">
    <source>
        <dbReference type="Proteomes" id="UP001202328"/>
    </source>
</evidence>
<reference evidence="2" key="1">
    <citation type="submission" date="2022-04" db="EMBL/GenBank/DDBJ databases">
        <title>A functionally conserved STORR gene fusion in Papaver species that diverged 16.8 million years ago.</title>
        <authorList>
            <person name="Catania T."/>
        </authorList>
    </citation>
    <scope>NUCLEOTIDE SEQUENCE</scope>
    <source>
        <strain evidence="2">S-188037</strain>
    </source>
</reference>
<accession>A0AAD4SEG5</accession>
<feature type="region of interest" description="Disordered" evidence="1">
    <location>
        <begin position="54"/>
        <end position="77"/>
    </location>
</feature>
<dbReference type="AlphaFoldDB" id="A0AAD4SEG5"/>
<comment type="caution">
    <text evidence="2">The sequence shown here is derived from an EMBL/GenBank/DDBJ whole genome shotgun (WGS) entry which is preliminary data.</text>
</comment>
<evidence type="ECO:0000256" key="1">
    <source>
        <dbReference type="SAM" id="MobiDB-lite"/>
    </source>
</evidence>
<keyword evidence="3" id="KW-1185">Reference proteome</keyword>
<gene>
    <name evidence="2" type="ORF">MKW98_032306</name>
</gene>